<gene>
    <name evidence="2" type="ORF">AlmWB_00780</name>
</gene>
<dbReference type="RefSeq" id="WP_050337029.1">
    <property type="nucleotide sequence ID" value="NZ_JPSQ01000007.1"/>
</dbReference>
<dbReference type="EMBL" id="JPSQ01000007">
    <property type="protein sequence ID" value="KND62732.1"/>
    <property type="molecule type" value="Genomic_DNA"/>
</dbReference>
<evidence type="ECO:0000313" key="2">
    <source>
        <dbReference type="EMBL" id="KND62732.1"/>
    </source>
</evidence>
<proteinExistence type="predicted"/>
<dbReference type="Proteomes" id="UP000037086">
    <property type="component" value="Unassembled WGS sequence"/>
</dbReference>
<protein>
    <recommendedName>
        <fullName evidence="1">DUF2963 domain-containing protein</fullName>
    </recommendedName>
</protein>
<dbReference type="AlphaFoldDB" id="A0A0L0MJA7"/>
<keyword evidence="3" id="KW-1185">Reference proteome</keyword>
<accession>A0A0L0MJA7</accession>
<dbReference type="InterPro" id="IPR021348">
    <property type="entry name" value="DUF2963"/>
</dbReference>
<name>A0A0L0MJA7_9MOLU</name>
<evidence type="ECO:0000259" key="1">
    <source>
        <dbReference type="Pfam" id="PF11178"/>
    </source>
</evidence>
<feature type="domain" description="DUF2963" evidence="1">
    <location>
        <begin position="11"/>
        <end position="59"/>
    </location>
</feature>
<reference evidence="2 3" key="1">
    <citation type="journal article" date="2015" name="BMC Microbiol.">
        <title>'Candidatus Phytoplasma phoenicium' associated with almond witches'-broom disease: from draft genome to genetic diversity among strain populations.</title>
        <authorList>
            <person name="Quaglino F."/>
            <person name="Kube M."/>
            <person name="Jawhari M."/>
            <person name="Abou-Jawdah Y."/>
            <person name="Siewert C."/>
            <person name="Choueiri E."/>
            <person name="Sobh H."/>
            <person name="Casati P."/>
            <person name="Tedeschi R."/>
            <person name="Molino Lova M."/>
            <person name="Alma A."/>
            <person name="Bianco P.A."/>
        </authorList>
    </citation>
    <scope>NUCLEOTIDE SEQUENCE [LARGE SCALE GENOMIC DNA]</scope>
    <source>
        <strain evidence="2 3">SA213</strain>
    </source>
</reference>
<evidence type="ECO:0000313" key="3">
    <source>
        <dbReference type="Proteomes" id="UP000037086"/>
    </source>
</evidence>
<sequence>MKKMYIHRTTYYENQNKITYDNEFNDQGIIIKQIWYLPNSQDIDFIVEYDPLTGEEIDMEKLKETYLVTVTNIDMGPSHEN</sequence>
<dbReference type="Pfam" id="PF11178">
    <property type="entry name" value="DUF2963"/>
    <property type="match status" value="1"/>
</dbReference>
<organism evidence="2 3">
    <name type="scientific">Candidatus Phytoplasma phoenicium</name>
    <dbReference type="NCBI Taxonomy" id="198422"/>
    <lineage>
        <taxon>Bacteria</taxon>
        <taxon>Bacillati</taxon>
        <taxon>Mycoplasmatota</taxon>
        <taxon>Mollicutes</taxon>
        <taxon>Acholeplasmatales</taxon>
        <taxon>Acholeplasmataceae</taxon>
        <taxon>Candidatus Phytoplasma</taxon>
        <taxon>16SrIX (Pigeon pea witches'-broom group)</taxon>
    </lineage>
</organism>
<dbReference type="PATRIC" id="fig|198422.3.peg.329"/>
<comment type="caution">
    <text evidence="2">The sequence shown here is derived from an EMBL/GenBank/DDBJ whole genome shotgun (WGS) entry which is preliminary data.</text>
</comment>